<keyword evidence="3" id="KW-1185">Reference proteome</keyword>
<evidence type="ECO:0000256" key="1">
    <source>
        <dbReference type="SAM" id="MobiDB-lite"/>
    </source>
</evidence>
<feature type="compositionally biased region" description="Basic and acidic residues" evidence="1">
    <location>
        <begin position="11"/>
        <end position="23"/>
    </location>
</feature>
<evidence type="ECO:0000313" key="3">
    <source>
        <dbReference type="Proteomes" id="UP000762676"/>
    </source>
</evidence>
<accession>A0AAV4HCK9</accession>
<dbReference type="EMBL" id="BMAT01008927">
    <property type="protein sequence ID" value="GFR95449.1"/>
    <property type="molecule type" value="Genomic_DNA"/>
</dbReference>
<feature type="region of interest" description="Disordered" evidence="1">
    <location>
        <begin position="1"/>
        <end position="59"/>
    </location>
</feature>
<name>A0AAV4HCK9_9GAST</name>
<comment type="caution">
    <text evidence="2">The sequence shown here is derived from an EMBL/GenBank/DDBJ whole genome shotgun (WGS) entry which is preliminary data.</text>
</comment>
<evidence type="ECO:0000313" key="2">
    <source>
        <dbReference type="EMBL" id="GFR95449.1"/>
    </source>
</evidence>
<dbReference type="AlphaFoldDB" id="A0AAV4HCK9"/>
<sequence>MSPGSSSQSRWGRDRDLQQRECPRFNPKCRRVKSGPRAVKGLRTRAEPTNQHRSTVLPGSPACLQGGHLTLGLPLSANSATRDSKTFVSSLGAGDTS</sequence>
<gene>
    <name evidence="2" type="ORF">ElyMa_004429000</name>
</gene>
<reference evidence="2 3" key="1">
    <citation type="journal article" date="2021" name="Elife">
        <title>Chloroplast acquisition without the gene transfer in kleptoplastic sea slugs, Plakobranchus ocellatus.</title>
        <authorList>
            <person name="Maeda T."/>
            <person name="Takahashi S."/>
            <person name="Yoshida T."/>
            <person name="Shimamura S."/>
            <person name="Takaki Y."/>
            <person name="Nagai Y."/>
            <person name="Toyoda A."/>
            <person name="Suzuki Y."/>
            <person name="Arimoto A."/>
            <person name="Ishii H."/>
            <person name="Satoh N."/>
            <person name="Nishiyama T."/>
            <person name="Hasebe M."/>
            <person name="Maruyama T."/>
            <person name="Minagawa J."/>
            <person name="Obokata J."/>
            <person name="Shigenobu S."/>
        </authorList>
    </citation>
    <scope>NUCLEOTIDE SEQUENCE [LARGE SCALE GENOMIC DNA]</scope>
</reference>
<feature type="compositionally biased region" description="Polar residues" evidence="1">
    <location>
        <begin position="1"/>
        <end position="10"/>
    </location>
</feature>
<proteinExistence type="predicted"/>
<protein>
    <submittedName>
        <fullName evidence="2">Uncharacterized protein</fullName>
    </submittedName>
</protein>
<dbReference type="Proteomes" id="UP000762676">
    <property type="component" value="Unassembled WGS sequence"/>
</dbReference>
<organism evidence="2 3">
    <name type="scientific">Elysia marginata</name>
    <dbReference type="NCBI Taxonomy" id="1093978"/>
    <lineage>
        <taxon>Eukaryota</taxon>
        <taxon>Metazoa</taxon>
        <taxon>Spiralia</taxon>
        <taxon>Lophotrochozoa</taxon>
        <taxon>Mollusca</taxon>
        <taxon>Gastropoda</taxon>
        <taxon>Heterobranchia</taxon>
        <taxon>Euthyneura</taxon>
        <taxon>Panpulmonata</taxon>
        <taxon>Sacoglossa</taxon>
        <taxon>Placobranchoidea</taxon>
        <taxon>Plakobranchidae</taxon>
        <taxon>Elysia</taxon>
    </lineage>
</organism>